<dbReference type="InterPro" id="IPR039437">
    <property type="entry name" value="FrzH/put_lumazine-bd"/>
</dbReference>
<dbReference type="InterPro" id="IPR032710">
    <property type="entry name" value="NTF2-like_dom_sf"/>
</dbReference>
<keyword evidence="3" id="KW-1185">Reference proteome</keyword>
<dbReference type="Gene3D" id="3.10.450.50">
    <property type="match status" value="1"/>
</dbReference>
<feature type="signal peptide" evidence="1">
    <location>
        <begin position="1"/>
        <end position="28"/>
    </location>
</feature>
<dbReference type="AlphaFoldDB" id="A0A9X1PD48"/>
<dbReference type="Proteomes" id="UP001139700">
    <property type="component" value="Unassembled WGS sequence"/>
</dbReference>
<protein>
    <submittedName>
        <fullName evidence="2">Nuclear transport factor 2 family protein</fullName>
    </submittedName>
</protein>
<comment type="caution">
    <text evidence="2">The sequence shown here is derived from an EMBL/GenBank/DDBJ whole genome shotgun (WGS) entry which is preliminary data.</text>
</comment>
<organism evidence="2 3">
    <name type="scientific">Dyadobacter fanqingshengii</name>
    <dbReference type="NCBI Taxonomy" id="2906443"/>
    <lineage>
        <taxon>Bacteria</taxon>
        <taxon>Pseudomonadati</taxon>
        <taxon>Bacteroidota</taxon>
        <taxon>Cytophagia</taxon>
        <taxon>Cytophagales</taxon>
        <taxon>Spirosomataceae</taxon>
        <taxon>Dyadobacter</taxon>
    </lineage>
</organism>
<sequence length="161" mass="17963">MKKHARMNRFRFALLVSSFLFCASSAFSQQYDPGIMGTVNALFDGMRSGDSTKVRNAFALGATMMSVPENPKDSIAVKKNLINGFVKAVGTPHPEKWDEQIFHPKISVDGPMALVWAPYKFFLGDKFSHCGVNVFTLIKLSSGWKITSVTDTRRKECSFDN</sequence>
<evidence type="ECO:0000256" key="1">
    <source>
        <dbReference type="SAM" id="SignalP"/>
    </source>
</evidence>
<proteinExistence type="predicted"/>
<gene>
    <name evidence="2" type="ORF">LXM24_19490</name>
</gene>
<evidence type="ECO:0000313" key="2">
    <source>
        <dbReference type="EMBL" id="MCF0042295.1"/>
    </source>
</evidence>
<dbReference type="EMBL" id="JAJTTA010000003">
    <property type="protein sequence ID" value="MCF0042295.1"/>
    <property type="molecule type" value="Genomic_DNA"/>
</dbReference>
<feature type="chain" id="PRO_5040740762" evidence="1">
    <location>
        <begin position="29"/>
        <end position="161"/>
    </location>
</feature>
<evidence type="ECO:0000313" key="3">
    <source>
        <dbReference type="Proteomes" id="UP001139700"/>
    </source>
</evidence>
<dbReference type="RefSeq" id="WP_234615154.1">
    <property type="nucleotide sequence ID" value="NZ_CP098806.1"/>
</dbReference>
<keyword evidence="1" id="KW-0732">Signal</keyword>
<dbReference type="Pfam" id="PF12893">
    <property type="entry name" value="Lumazine_bd_2"/>
    <property type="match status" value="1"/>
</dbReference>
<name>A0A9X1PD48_9BACT</name>
<reference evidence="2" key="1">
    <citation type="submission" date="2021-12" db="EMBL/GenBank/DDBJ databases">
        <title>Novel species in genus Dyadobacter.</title>
        <authorList>
            <person name="Ma C."/>
        </authorList>
    </citation>
    <scope>NUCLEOTIDE SEQUENCE</scope>
    <source>
        <strain evidence="2">CY399</strain>
    </source>
</reference>
<accession>A0A9X1PD48</accession>
<dbReference type="SUPFAM" id="SSF54427">
    <property type="entry name" value="NTF2-like"/>
    <property type="match status" value="1"/>
</dbReference>